<feature type="region of interest" description="Disordered" evidence="1">
    <location>
        <begin position="1"/>
        <end position="34"/>
    </location>
</feature>
<evidence type="ECO:0000313" key="2">
    <source>
        <dbReference type="EMBL" id="KAJ8894737.1"/>
    </source>
</evidence>
<gene>
    <name evidence="2" type="ORF">PR048_000044</name>
</gene>
<accession>A0ABQ9IDI3</accession>
<dbReference type="Proteomes" id="UP001159363">
    <property type="component" value="Chromosome 1"/>
</dbReference>
<dbReference type="EMBL" id="JARBHB010000001">
    <property type="protein sequence ID" value="KAJ8894737.1"/>
    <property type="molecule type" value="Genomic_DNA"/>
</dbReference>
<evidence type="ECO:0000256" key="1">
    <source>
        <dbReference type="SAM" id="MobiDB-lite"/>
    </source>
</evidence>
<reference evidence="2 3" key="1">
    <citation type="submission" date="2023-02" db="EMBL/GenBank/DDBJ databases">
        <title>LHISI_Scaffold_Assembly.</title>
        <authorList>
            <person name="Stuart O.P."/>
            <person name="Cleave R."/>
            <person name="Magrath M.J.L."/>
            <person name="Mikheyev A.S."/>
        </authorList>
    </citation>
    <scope>NUCLEOTIDE SEQUENCE [LARGE SCALE GENOMIC DNA]</scope>
    <source>
        <strain evidence="2">Daus_M_001</strain>
        <tissue evidence="2">Leg muscle</tissue>
    </source>
</reference>
<protein>
    <submittedName>
        <fullName evidence="2">Uncharacterized protein</fullName>
    </submittedName>
</protein>
<feature type="compositionally biased region" description="Basic residues" evidence="1">
    <location>
        <begin position="1"/>
        <end position="10"/>
    </location>
</feature>
<comment type="caution">
    <text evidence="2">The sequence shown here is derived from an EMBL/GenBank/DDBJ whole genome shotgun (WGS) entry which is preliminary data.</text>
</comment>
<sequence>MDAARAHKTKYPAPARSLEEAIHEGESTRPLSSKAAHFHAGFHPKWEDSYTVVENQGNTLWVEDSNNNASSPEITEEAMLSAIDSVWPSRPLGTSHTPCHNPRTDPCLYYAATVSRTAMPTFVTSSANQGEKRVRSITPTG</sequence>
<evidence type="ECO:0000313" key="3">
    <source>
        <dbReference type="Proteomes" id="UP001159363"/>
    </source>
</evidence>
<organism evidence="2 3">
    <name type="scientific">Dryococelus australis</name>
    <dbReference type="NCBI Taxonomy" id="614101"/>
    <lineage>
        <taxon>Eukaryota</taxon>
        <taxon>Metazoa</taxon>
        <taxon>Ecdysozoa</taxon>
        <taxon>Arthropoda</taxon>
        <taxon>Hexapoda</taxon>
        <taxon>Insecta</taxon>
        <taxon>Pterygota</taxon>
        <taxon>Neoptera</taxon>
        <taxon>Polyneoptera</taxon>
        <taxon>Phasmatodea</taxon>
        <taxon>Verophasmatodea</taxon>
        <taxon>Anareolatae</taxon>
        <taxon>Phasmatidae</taxon>
        <taxon>Eurycanthinae</taxon>
        <taxon>Dryococelus</taxon>
    </lineage>
</organism>
<name>A0ABQ9IDI3_9NEOP</name>
<feature type="compositionally biased region" description="Basic and acidic residues" evidence="1">
    <location>
        <begin position="17"/>
        <end position="27"/>
    </location>
</feature>
<keyword evidence="3" id="KW-1185">Reference proteome</keyword>
<proteinExistence type="predicted"/>